<organism evidence="1 2">
    <name type="scientific">Coffea arabica</name>
    <name type="common">Arabian coffee</name>
    <dbReference type="NCBI Taxonomy" id="13443"/>
    <lineage>
        <taxon>Eukaryota</taxon>
        <taxon>Viridiplantae</taxon>
        <taxon>Streptophyta</taxon>
        <taxon>Embryophyta</taxon>
        <taxon>Tracheophyta</taxon>
        <taxon>Spermatophyta</taxon>
        <taxon>Magnoliopsida</taxon>
        <taxon>eudicotyledons</taxon>
        <taxon>Gunneridae</taxon>
        <taxon>Pentapetalae</taxon>
        <taxon>asterids</taxon>
        <taxon>lamiids</taxon>
        <taxon>Gentianales</taxon>
        <taxon>Rubiaceae</taxon>
        <taxon>Ixoroideae</taxon>
        <taxon>Gardenieae complex</taxon>
        <taxon>Bertiereae - Coffeeae clade</taxon>
        <taxon>Coffeeae</taxon>
        <taxon>Coffea</taxon>
    </lineage>
</organism>
<gene>
    <name evidence="2" type="primary">LOC140009896</name>
</gene>
<dbReference type="GeneID" id="140009896"/>
<sequence length="173" mass="20028">MRQRRWMEFLEDYDCTINYHPRKANVVADALSRKAQVAGLMIKEWDLLESVCEWKPCLGSHKVVFGNVKVISTLLERVKEAQKEDSMVGKWGEKVKKGEISDFNFSPDGVLKYRNRVVVPKDDMLKKEILEEAHRSKYTIHPGFDRNDLETLGTKHHLSPSDGWAIRANYPDP</sequence>
<dbReference type="RefSeq" id="XP_071912332.1">
    <property type="nucleotide sequence ID" value="XM_072056231.1"/>
</dbReference>
<name>A0ABM4UYH7_COFAR</name>
<accession>A0ABM4UYH7</accession>
<keyword evidence="1" id="KW-1185">Reference proteome</keyword>
<evidence type="ECO:0000313" key="1">
    <source>
        <dbReference type="Proteomes" id="UP001652660"/>
    </source>
</evidence>
<dbReference type="Proteomes" id="UP001652660">
    <property type="component" value="Chromosome 6e"/>
</dbReference>
<proteinExistence type="predicted"/>
<reference evidence="2" key="1">
    <citation type="submission" date="2025-08" db="UniProtKB">
        <authorList>
            <consortium name="RefSeq"/>
        </authorList>
    </citation>
    <scope>IDENTIFICATION</scope>
    <source>
        <tissue evidence="2">Leaves</tissue>
    </source>
</reference>
<protein>
    <submittedName>
        <fullName evidence="2">Uncharacterized protein</fullName>
    </submittedName>
</protein>
<evidence type="ECO:0000313" key="2">
    <source>
        <dbReference type="RefSeq" id="XP_071912332.1"/>
    </source>
</evidence>